<dbReference type="SUPFAM" id="SSF53335">
    <property type="entry name" value="S-adenosyl-L-methionine-dependent methyltransferases"/>
    <property type="match status" value="1"/>
</dbReference>
<keyword evidence="4" id="KW-0949">S-adenosyl-L-methionine</keyword>
<dbReference type="InterPro" id="IPR029063">
    <property type="entry name" value="SAM-dependent_MTases_sf"/>
</dbReference>
<dbReference type="InterPro" id="IPR019874">
    <property type="entry name" value="RF_methyltr_PrmC"/>
</dbReference>
<dbReference type="GO" id="GO:0003676">
    <property type="term" value="F:nucleic acid binding"/>
    <property type="evidence" value="ECO:0007669"/>
    <property type="project" value="InterPro"/>
</dbReference>
<accession>A0A0S3UJV0</accession>
<evidence type="ECO:0000256" key="5">
    <source>
        <dbReference type="ARBA" id="ARBA00048391"/>
    </source>
</evidence>
<gene>
    <name evidence="8" type="ORF">PIOMA14_I_1283</name>
</gene>
<dbReference type="NCBIfam" id="TIGR00536">
    <property type="entry name" value="hemK_fam"/>
    <property type="match status" value="1"/>
</dbReference>
<dbReference type="PANTHER" id="PTHR18895">
    <property type="entry name" value="HEMK METHYLTRANSFERASE"/>
    <property type="match status" value="1"/>
</dbReference>
<dbReference type="GO" id="GO:0102559">
    <property type="term" value="F:peptide chain release factor N(5)-glutamine methyltransferase activity"/>
    <property type="evidence" value="ECO:0007669"/>
    <property type="project" value="UniProtKB-EC"/>
</dbReference>
<evidence type="ECO:0000256" key="3">
    <source>
        <dbReference type="ARBA" id="ARBA00022679"/>
    </source>
</evidence>
<evidence type="ECO:0000313" key="9">
    <source>
        <dbReference type="Proteomes" id="UP000217431"/>
    </source>
</evidence>
<evidence type="ECO:0000256" key="4">
    <source>
        <dbReference type="ARBA" id="ARBA00022691"/>
    </source>
</evidence>
<feature type="domain" description="Release factor glutamine methyltransferase N-terminal" evidence="7">
    <location>
        <begin position="8"/>
        <end position="74"/>
    </location>
</feature>
<keyword evidence="2 8" id="KW-0489">Methyltransferase</keyword>
<dbReference type="Pfam" id="PF17827">
    <property type="entry name" value="PrmC_N"/>
    <property type="match status" value="1"/>
</dbReference>
<evidence type="ECO:0000313" key="8">
    <source>
        <dbReference type="EMBL" id="BAU17791.1"/>
    </source>
</evidence>
<sequence>MYTTYQNLCQRLTEVYPTSEAKAIVRMVLEDYFGLTLADIYTDKVTQLSADDANELEKIMLRLAKGEPVQYVLGSATFCGRQFGVAPGVLIPRPETELLCEWVASAHDCPFCGLQPPAPLRILDIGTGSGCIAITLSLNMANTVVTAYDISSDALLIARDNAIKLGAMVNFQLKDALQLTATEETFDIIVSNPPYICDSERTEMMRNVVDYEPSTALFVPDDDPLRFYRSIAEYGTTALSHGGELYFEINARFADEVSAMLNALGYAEIEVRNDQFGRQRFVKAIRP</sequence>
<dbReference type="RefSeq" id="WP_096405567.1">
    <property type="nucleotide sequence ID" value="NZ_AP014597.1"/>
</dbReference>
<feature type="domain" description="Methyltransferase small" evidence="6">
    <location>
        <begin position="121"/>
        <end position="200"/>
    </location>
</feature>
<dbReference type="InterPro" id="IPR050320">
    <property type="entry name" value="N5-glutamine_MTase"/>
</dbReference>
<name>A0A0S3UJV0_PREIN</name>
<dbReference type="InterPro" id="IPR002052">
    <property type="entry name" value="DNA_methylase_N6_adenine_CS"/>
</dbReference>
<evidence type="ECO:0000259" key="6">
    <source>
        <dbReference type="Pfam" id="PF05175"/>
    </source>
</evidence>
<dbReference type="InterPro" id="IPR040758">
    <property type="entry name" value="PrmC_N"/>
</dbReference>
<dbReference type="NCBIfam" id="TIGR03534">
    <property type="entry name" value="RF_mod_PrmC"/>
    <property type="match status" value="1"/>
</dbReference>
<dbReference type="Gene3D" id="1.10.8.10">
    <property type="entry name" value="DNA helicase RuvA subunit, C-terminal domain"/>
    <property type="match status" value="1"/>
</dbReference>
<evidence type="ECO:0000256" key="1">
    <source>
        <dbReference type="ARBA" id="ARBA00012771"/>
    </source>
</evidence>
<reference evidence="8 9" key="1">
    <citation type="journal article" date="2016" name="DNA Res.">
        <title>The complete genome sequencing of Prevotella intermedia strain OMA14 and a subsequent fine-scale, intra-species genomic comparison reveal an unusual amplification of conjugative and mobile transposons and identify a novel Prevotella-lineage-specific repeat.</title>
        <authorList>
            <person name="Naito M."/>
            <person name="Ogura Y."/>
            <person name="Itoh T."/>
            <person name="Shoji M."/>
            <person name="Okamoto M."/>
            <person name="Hayashi T."/>
            <person name="Nakayama K."/>
        </authorList>
    </citation>
    <scope>NUCLEOTIDE SEQUENCE [LARGE SCALE GENOMIC DNA]</scope>
    <source>
        <strain evidence="8 9">OMA14</strain>
    </source>
</reference>
<dbReference type="InterPro" id="IPR004556">
    <property type="entry name" value="HemK-like"/>
</dbReference>
<evidence type="ECO:0000256" key="2">
    <source>
        <dbReference type="ARBA" id="ARBA00022603"/>
    </source>
</evidence>
<dbReference type="EMBL" id="AP014597">
    <property type="protein sequence ID" value="BAU17791.1"/>
    <property type="molecule type" value="Genomic_DNA"/>
</dbReference>
<dbReference type="PANTHER" id="PTHR18895:SF74">
    <property type="entry name" value="MTRF1L RELEASE FACTOR GLUTAMINE METHYLTRANSFERASE"/>
    <property type="match status" value="1"/>
</dbReference>
<dbReference type="CDD" id="cd02440">
    <property type="entry name" value="AdoMet_MTases"/>
    <property type="match status" value="1"/>
</dbReference>
<dbReference type="EC" id="2.1.1.297" evidence="1"/>
<proteinExistence type="predicted"/>
<dbReference type="AlphaFoldDB" id="A0A0S3UJV0"/>
<keyword evidence="3 8" id="KW-0808">Transferase</keyword>
<dbReference type="Proteomes" id="UP000217431">
    <property type="component" value="Chromosome I"/>
</dbReference>
<dbReference type="Gene3D" id="3.40.50.150">
    <property type="entry name" value="Vaccinia Virus protein VP39"/>
    <property type="match status" value="1"/>
</dbReference>
<protein>
    <recommendedName>
        <fullName evidence="1">peptide chain release factor N(5)-glutamine methyltransferase</fullName>
        <ecNumber evidence="1">2.1.1.297</ecNumber>
    </recommendedName>
</protein>
<dbReference type="PROSITE" id="PS00092">
    <property type="entry name" value="N6_MTASE"/>
    <property type="match status" value="1"/>
</dbReference>
<evidence type="ECO:0000259" key="7">
    <source>
        <dbReference type="Pfam" id="PF17827"/>
    </source>
</evidence>
<dbReference type="GO" id="GO:0032259">
    <property type="term" value="P:methylation"/>
    <property type="evidence" value="ECO:0007669"/>
    <property type="project" value="UniProtKB-KW"/>
</dbReference>
<dbReference type="Pfam" id="PF05175">
    <property type="entry name" value="MTS"/>
    <property type="match status" value="1"/>
</dbReference>
<dbReference type="STRING" id="28131.BWX40_01795"/>
<comment type="catalytic activity">
    <reaction evidence="5">
        <text>L-glutaminyl-[peptide chain release factor] + S-adenosyl-L-methionine = N(5)-methyl-L-glutaminyl-[peptide chain release factor] + S-adenosyl-L-homocysteine + H(+)</text>
        <dbReference type="Rhea" id="RHEA:42896"/>
        <dbReference type="Rhea" id="RHEA-COMP:10271"/>
        <dbReference type="Rhea" id="RHEA-COMP:10272"/>
        <dbReference type="ChEBI" id="CHEBI:15378"/>
        <dbReference type="ChEBI" id="CHEBI:30011"/>
        <dbReference type="ChEBI" id="CHEBI:57856"/>
        <dbReference type="ChEBI" id="CHEBI:59789"/>
        <dbReference type="ChEBI" id="CHEBI:61891"/>
        <dbReference type="EC" id="2.1.1.297"/>
    </reaction>
</comment>
<dbReference type="InterPro" id="IPR007848">
    <property type="entry name" value="Small_mtfrase_dom"/>
</dbReference>
<organism evidence="8 9">
    <name type="scientific">Prevotella intermedia</name>
    <dbReference type="NCBI Taxonomy" id="28131"/>
    <lineage>
        <taxon>Bacteria</taxon>
        <taxon>Pseudomonadati</taxon>
        <taxon>Bacteroidota</taxon>
        <taxon>Bacteroidia</taxon>
        <taxon>Bacteroidales</taxon>
        <taxon>Prevotellaceae</taxon>
        <taxon>Prevotella</taxon>
    </lineage>
</organism>